<dbReference type="OrthoDB" id="8451561at2"/>
<dbReference type="Proteomes" id="UP000254764">
    <property type="component" value="Unassembled WGS sequence"/>
</dbReference>
<name>A0A376AGL9_9HYPH</name>
<reference evidence="2" key="1">
    <citation type="submission" date="2018-07" db="EMBL/GenBank/DDBJ databases">
        <authorList>
            <person name="Peiro R."/>
            <person name="Begona"/>
            <person name="Cbmso G."/>
            <person name="Lopez M."/>
            <person name="Gonzalez S."/>
        </authorList>
    </citation>
    <scope>NUCLEOTIDE SEQUENCE [LARGE SCALE GENOMIC DNA]</scope>
</reference>
<evidence type="ECO:0000313" key="1">
    <source>
        <dbReference type="EMBL" id="SSC66864.1"/>
    </source>
</evidence>
<dbReference type="RefSeq" id="WP_115669953.1">
    <property type="nucleotide sequence ID" value="NZ_UEYP01000003.1"/>
</dbReference>
<sequence length="212" mass="22770">MIVGNGEVPEGAAARIDAADRVIRFNECRNFGAAGSRTDVVAVCNTGRPARAMLSGAWLESPPVSACSEIWSVRDPEKFVEMRQSLLVSHPELDDFCDDYTAGFAAAAEACDKRHRVLSRDVHEAVERALLAYEPGPYVVPSSGVIVVAQVLADVLADPGHDRDQIFLAGFSHQGWDGHPFSAERQLIESHVASGKLVRLNTDTASSLSQGA</sequence>
<dbReference type="AlphaFoldDB" id="A0A376AGL9"/>
<protein>
    <recommendedName>
        <fullName evidence="3">Urease operon accessory protein</fullName>
    </recommendedName>
</protein>
<keyword evidence="2" id="KW-1185">Reference proteome</keyword>
<gene>
    <name evidence="1" type="ORF">RHIZ70_2572</name>
</gene>
<organism evidence="1 2">
    <name type="scientific">Ciceribacter selenitireducens ATCC BAA-1503</name>
    <dbReference type="NCBI Taxonomy" id="1336235"/>
    <lineage>
        <taxon>Bacteria</taxon>
        <taxon>Pseudomonadati</taxon>
        <taxon>Pseudomonadota</taxon>
        <taxon>Alphaproteobacteria</taxon>
        <taxon>Hyphomicrobiales</taxon>
        <taxon>Rhizobiaceae</taxon>
        <taxon>Ciceribacter</taxon>
    </lineage>
</organism>
<evidence type="ECO:0000313" key="2">
    <source>
        <dbReference type="Proteomes" id="UP000254764"/>
    </source>
</evidence>
<evidence type="ECO:0008006" key="3">
    <source>
        <dbReference type="Google" id="ProtNLM"/>
    </source>
</evidence>
<accession>A0A376AGL9</accession>
<dbReference type="EMBL" id="UEYP01000003">
    <property type="protein sequence ID" value="SSC66864.1"/>
    <property type="molecule type" value="Genomic_DNA"/>
</dbReference>
<dbReference type="STRING" id="1336235.GCA_000518785_02110"/>
<proteinExistence type="predicted"/>